<evidence type="ECO:0000313" key="1">
    <source>
        <dbReference type="EMBL" id="UNB99149.1"/>
    </source>
</evidence>
<proteinExistence type="predicted"/>
<dbReference type="SUPFAM" id="SSF51735">
    <property type="entry name" value="NAD(P)-binding Rossmann-fold domains"/>
    <property type="match status" value="1"/>
</dbReference>
<dbReference type="InterPro" id="IPR003462">
    <property type="entry name" value="ODC_Mu_crystall"/>
</dbReference>
<accession>A0AAX2ZV08</accession>
<dbReference type="PIRSF" id="PIRSF001439">
    <property type="entry name" value="CryM"/>
    <property type="match status" value="1"/>
</dbReference>
<dbReference type="Pfam" id="PF02423">
    <property type="entry name" value="OCD_Mu_crystall"/>
    <property type="match status" value="1"/>
</dbReference>
<reference evidence="1 2" key="1">
    <citation type="journal article" date="2022" name="BMC Genomics">
        <title>Comparative genome analysis of mycobacteria focusing on tRNA and non-coding RNA.</title>
        <authorList>
            <person name="Behra P.R.K."/>
            <person name="Pettersson B.M.F."/>
            <person name="Ramesh M."/>
            <person name="Das S."/>
            <person name="Dasgupta S."/>
            <person name="Kirsebom L.A."/>
        </authorList>
    </citation>
    <scope>NUCLEOTIDE SEQUENCE [LARGE SCALE GENOMIC DNA]</scope>
    <source>
        <strain evidence="1 2">DSM 44677</strain>
    </source>
</reference>
<sequence>MDTLMLSYSDARRLVDMVGMDVIMRTCIDRLRRGLSEVARDGWRNCPPRNGFVHDYRVGGGVIENMPYLEVNRGMTLKTISYKPNNNAEHRLPTVVGAICRYSDSSGELLAICDATVPTAIRTGAATAVASSILARPDSQTAAIVGAGLQAVTQIHALSVAFPLDRIQVYDIDRRCAESLADRCNFTSARFEVFDDPHGVVNGADILVTATSVRPGAGPVVKDERLAPHLHINSIGSDEPGKTELPLSVLNRAYICVDHMEQALNEGECQVLERDEIDVTLQDLVGVASSTGEPLPQVHDLTVFDSTGFAFEDHVALDVFLDFAAEAGIGDKFSILDGPVALHSPYLASAAK</sequence>
<dbReference type="Proteomes" id="UP001162885">
    <property type="component" value="Chromosome"/>
</dbReference>
<evidence type="ECO:0000313" key="2">
    <source>
        <dbReference type="Proteomes" id="UP001162885"/>
    </source>
</evidence>
<organism evidence="1 2">
    <name type="scientific">Mycolicibacterium boenickei</name>
    <dbReference type="NCBI Taxonomy" id="146017"/>
    <lineage>
        <taxon>Bacteria</taxon>
        <taxon>Bacillati</taxon>
        <taxon>Actinomycetota</taxon>
        <taxon>Actinomycetes</taxon>
        <taxon>Mycobacteriales</taxon>
        <taxon>Mycobacteriaceae</taxon>
        <taxon>Mycolicibacterium</taxon>
    </lineage>
</organism>
<dbReference type="AlphaFoldDB" id="A0AAX2ZV08"/>
<dbReference type="Gene3D" id="3.30.1780.10">
    <property type="entry name" value="ornithine cyclodeaminase, domain 1"/>
    <property type="match status" value="1"/>
</dbReference>
<dbReference type="Gene3D" id="3.40.50.720">
    <property type="entry name" value="NAD(P)-binding Rossmann-like Domain"/>
    <property type="match status" value="1"/>
</dbReference>
<gene>
    <name evidence="1" type="ORF">H5U98_27320</name>
</gene>
<dbReference type="EMBL" id="CP060016">
    <property type="protein sequence ID" value="UNB99149.1"/>
    <property type="molecule type" value="Genomic_DNA"/>
</dbReference>
<dbReference type="InterPro" id="IPR023401">
    <property type="entry name" value="ODC_N"/>
</dbReference>
<dbReference type="InterPro" id="IPR036291">
    <property type="entry name" value="NAD(P)-bd_dom_sf"/>
</dbReference>
<dbReference type="PANTHER" id="PTHR13812:SF19">
    <property type="entry name" value="KETIMINE REDUCTASE MU-CRYSTALLIN"/>
    <property type="match status" value="1"/>
</dbReference>
<protein>
    <submittedName>
        <fullName evidence="1">Ornithine cyclodeaminase family protein</fullName>
    </submittedName>
</protein>
<dbReference type="PANTHER" id="PTHR13812">
    <property type="entry name" value="KETIMINE REDUCTASE MU-CRYSTALLIN"/>
    <property type="match status" value="1"/>
</dbReference>
<name>A0AAX2ZV08_9MYCO</name>